<dbReference type="EMBL" id="FOFZ01000013">
    <property type="protein sequence ID" value="SER48008.1"/>
    <property type="molecule type" value="Genomic_DNA"/>
</dbReference>
<gene>
    <name evidence="2" type="ORF">SAMN05444355_11361</name>
</gene>
<keyword evidence="1" id="KW-0732">Signal</keyword>
<keyword evidence="3" id="KW-1185">Reference proteome</keyword>
<sequence>MKKLLLNTLLLSFVVLTSNAQRVLDNLDQDGSGALYRNNVLNKQLAQKIEGSEYLVNEFRFAEISGVSKQIMIRYDAVTDMIEVQNEKKEVFSLIKNEPYSTITIIESNEKIKLLNYKSDEGYMNGYLVELFSNKDISLFRRDKITLQKGKEAVNSYQTAVPARYVRVSDEYYLSIKNKTAIPMPKNKKELQTLFPTKKEDIALYFKNNSFSLKNEKSIIEMTKFISTF</sequence>
<feature type="signal peptide" evidence="1">
    <location>
        <begin position="1"/>
        <end position="20"/>
    </location>
</feature>
<dbReference type="OrthoDB" id="978006at2"/>
<dbReference type="Proteomes" id="UP000183658">
    <property type="component" value="Unassembled WGS sequence"/>
</dbReference>
<dbReference type="RefSeq" id="WP_074724204.1">
    <property type="nucleotide sequence ID" value="NZ_CBCRVS010000001.1"/>
</dbReference>
<feature type="chain" id="PRO_5010183884" evidence="1">
    <location>
        <begin position="21"/>
        <end position="229"/>
    </location>
</feature>
<evidence type="ECO:0000313" key="2">
    <source>
        <dbReference type="EMBL" id="SER48008.1"/>
    </source>
</evidence>
<reference evidence="3" key="1">
    <citation type="submission" date="2016-10" db="EMBL/GenBank/DDBJ databases">
        <authorList>
            <person name="Varghese N."/>
            <person name="Submissions S."/>
        </authorList>
    </citation>
    <scope>NUCLEOTIDE SEQUENCE [LARGE SCALE GENOMIC DNA]</scope>
    <source>
        <strain evidence="3">DSM 15719</strain>
    </source>
</reference>
<accession>A0A1H9PIJ9</accession>
<name>A0A1H9PIJ9_FLAFI</name>
<protein>
    <submittedName>
        <fullName evidence="2">Uncharacterized protein</fullName>
    </submittedName>
</protein>
<evidence type="ECO:0000256" key="1">
    <source>
        <dbReference type="SAM" id="SignalP"/>
    </source>
</evidence>
<dbReference type="AlphaFoldDB" id="A0A1H9PIJ9"/>
<evidence type="ECO:0000313" key="3">
    <source>
        <dbReference type="Proteomes" id="UP000183658"/>
    </source>
</evidence>
<proteinExistence type="predicted"/>
<organism evidence="2 3">
    <name type="scientific">Flavobacterium frigoris</name>
    <dbReference type="NCBI Taxonomy" id="229204"/>
    <lineage>
        <taxon>Bacteria</taxon>
        <taxon>Pseudomonadati</taxon>
        <taxon>Bacteroidota</taxon>
        <taxon>Flavobacteriia</taxon>
        <taxon>Flavobacteriales</taxon>
        <taxon>Flavobacteriaceae</taxon>
        <taxon>Flavobacterium</taxon>
    </lineage>
</organism>